<dbReference type="EMBL" id="FO681348">
    <property type="protein sequence ID" value="CCV65817.1"/>
    <property type="molecule type" value="Genomic_DNA"/>
</dbReference>
<dbReference type="InterPro" id="IPR006059">
    <property type="entry name" value="SBP"/>
</dbReference>
<dbReference type="AlphaFoldDB" id="U4KNB7"/>
<keyword evidence="1" id="KW-1133">Transmembrane helix</keyword>
<proteinExistence type="predicted"/>
<accession>U4KNB7</accession>
<name>U4KNB7_9MOLU</name>
<dbReference type="PANTHER" id="PTHR43649:SF27">
    <property type="entry name" value="EXTRACELLULAR SOLUTE-BINDING PROTEIN FAMILY 1"/>
    <property type="match status" value="1"/>
</dbReference>
<protein>
    <submittedName>
        <fullName evidence="2">ABC transporter (Sugar), periplasmic component</fullName>
    </submittedName>
</protein>
<feature type="transmembrane region" description="Helical" evidence="1">
    <location>
        <begin position="24"/>
        <end position="51"/>
    </location>
</feature>
<keyword evidence="1" id="KW-0472">Membrane</keyword>
<gene>
    <name evidence="2" type="ORF">BN85307960</name>
</gene>
<keyword evidence="3" id="KW-1185">Reference proteome</keyword>
<dbReference type="InterPro" id="IPR050490">
    <property type="entry name" value="Bact_solute-bd_prot1"/>
</dbReference>
<dbReference type="HOGENOM" id="CLU_309660_0_0_14"/>
<reference evidence="2 3" key="1">
    <citation type="journal article" date="2013" name="J. Mol. Microbiol. Biotechnol.">
        <title>Analysis of the Complete Genomes of Acholeplasma brassicae , A. palmae and A. laidlawii and Their Comparison to the Obligate Parasites from ' Candidatus Phytoplasma'.</title>
        <authorList>
            <person name="Kube M."/>
            <person name="Siewert C."/>
            <person name="Migdoll A.M."/>
            <person name="Duduk B."/>
            <person name="Holz S."/>
            <person name="Rabus R."/>
            <person name="Seemuller E."/>
            <person name="Mitrovic J."/>
            <person name="Muller I."/>
            <person name="Buttner C."/>
            <person name="Reinhardt R."/>
        </authorList>
    </citation>
    <scope>NUCLEOTIDE SEQUENCE [LARGE SCALE GENOMIC DNA]</scope>
    <source>
        <strain evidence="3">0502</strain>
    </source>
</reference>
<dbReference type="Proteomes" id="UP000032737">
    <property type="component" value="Chromosome"/>
</dbReference>
<dbReference type="OrthoDB" id="383574at2"/>
<dbReference type="SUPFAM" id="SSF53850">
    <property type="entry name" value="Periplasmic binding protein-like II"/>
    <property type="match status" value="1"/>
</dbReference>
<dbReference type="RefSeq" id="WP_030004680.1">
    <property type="nucleotide sequence ID" value="NC_022549.1"/>
</dbReference>
<evidence type="ECO:0000313" key="3">
    <source>
        <dbReference type="Proteomes" id="UP000032737"/>
    </source>
</evidence>
<dbReference type="Pfam" id="PF01547">
    <property type="entry name" value="SBP_bac_1"/>
    <property type="match status" value="1"/>
</dbReference>
<keyword evidence="1" id="KW-0812">Transmembrane</keyword>
<evidence type="ECO:0000313" key="2">
    <source>
        <dbReference type="EMBL" id="CCV65817.1"/>
    </source>
</evidence>
<dbReference type="Gene3D" id="2.60.120.260">
    <property type="entry name" value="Galactose-binding domain-like"/>
    <property type="match status" value="1"/>
</dbReference>
<evidence type="ECO:0000256" key="1">
    <source>
        <dbReference type="SAM" id="Phobius"/>
    </source>
</evidence>
<sequence>MIKKVKKTRFYIAVQRQLKKVKNFFVLFGLKKTILSIIVISLSLVVVFSFFKTSENNDFFDARKLANTYESSAINQEEDNYTAKLLDYRQYGHQKTNIVRSFDPFDMVSYQKIDHSNEEYQNQIDTYYQSNPDISSKELILFNKKGDRLELDLEITTAGIYYLSIDYTDVSEAVQSNQIALKINDDFPFYEARTLILDSSWVFDSTEFKLDRYQNEIQPSSSKVFEWNQATLKDLKGMHDGLFGFYLEPGDKLSLEHVSGSYLIGKIHFVQDEVIADYDTYLATHKDAVLQEERIEISAKDIKERSDASIRLRAERDPSSMHYHTQFLKMNTIFGDSWQNGGQSITYQIEVEKSGFYHVGFKYRQYMIKDMPVFRKIYVNGEVPFDLLSSYAFPYTTSFMNRTLTDEDEKPLLIYLNEGTNELTLEAVLYPYRTTIETIKYVMSQIQDLSLRVKKYTSGGTDRYRDWDIETYFPTAKEDVLSWATILDEAYKDLKTLSNTDEPSEISNLKVAAKRLRDIAKSINKLPSRMVQFSDGDSSVNQFLGDLMQRLMRSNLEIERSVFYGKTEMKKPYSNIFVSTFEGFKRLVLSFVNNPYSTSRRSSDELIVWVNHPRQYIEIMQMMIDSQYDGDMKVTLSQMPDQNKLILANVSGDAPDLAIGVDHWIPYEFAIRDASLDLRQFKGYEAMVSEFSKGAMIPYVFEDGVYGVPETQNFWVTYYRTDILSSIGITDVPQTWDEIIEILPLLQSYGMNYFVPLAQYEGLKPFVATLPFIYQFGGDLYQPDGMSTAINSDQTLQGIKLMSELFTLYNLPQRVANFYNHFRYGLLPIGVSDLSTYILLSTAASELDGLWQMDLHPGVYNEEKDEIVRYSAVGAQGSMILSSTKHKDESFDFLKWWMSTDVQSDFGFLLQTTYGKQYFWNSANIEAFKTSSMPEEFKDVVLEQWNYGIEASRIPGAYMVEREISNAWSSIVYNNVNPRLALDDAMRISNREILYKMSEFGYVENNVVIKDYTVPSIYNIDRWLTEVDHD</sequence>
<dbReference type="PANTHER" id="PTHR43649">
    <property type="entry name" value="ARABINOSE-BINDING PROTEIN-RELATED"/>
    <property type="match status" value="1"/>
</dbReference>
<organism evidence="2 3">
    <name type="scientific">Acholeplasma brassicae</name>
    <dbReference type="NCBI Taxonomy" id="61635"/>
    <lineage>
        <taxon>Bacteria</taxon>
        <taxon>Bacillati</taxon>
        <taxon>Mycoplasmatota</taxon>
        <taxon>Mollicutes</taxon>
        <taxon>Acholeplasmatales</taxon>
        <taxon>Acholeplasmataceae</taxon>
        <taxon>Acholeplasma</taxon>
    </lineage>
</organism>
<dbReference type="KEGG" id="abra:BN85307960"/>
<dbReference type="STRING" id="61635.BN85307960"/>
<dbReference type="Gene3D" id="3.40.190.10">
    <property type="entry name" value="Periplasmic binding protein-like II"/>
    <property type="match status" value="2"/>
</dbReference>